<dbReference type="EMBL" id="GBZX01001147">
    <property type="protein sequence ID" value="JAG91593.1"/>
    <property type="molecule type" value="mRNA"/>
</dbReference>
<dbReference type="GO" id="GO:0004867">
    <property type="term" value="F:serine-type endopeptidase inhibitor activity"/>
    <property type="evidence" value="ECO:0007669"/>
    <property type="project" value="InterPro"/>
</dbReference>
<dbReference type="SUPFAM" id="SSF57362">
    <property type="entry name" value="BPTI-like"/>
    <property type="match status" value="1"/>
</dbReference>
<dbReference type="AlphaFoldDB" id="A0A0C9SEK6"/>
<reference evidence="3" key="1">
    <citation type="journal article" date="2015" name="PLoS ONE">
        <title>An Insight into the Sialome of the Lone Star Tick, Amblyomma americanum, with a Glimpse on Its Time Dependent Gene Expression.</title>
        <authorList>
            <person name="Karim S."/>
            <person name="Ribeiro J.M."/>
        </authorList>
    </citation>
    <scope>NUCLEOTIDE SEQUENCE</scope>
    <source>
        <tissue evidence="3">Salivary gland</tissue>
    </source>
</reference>
<accession>A0A0C9SEK6</accession>
<dbReference type="Gene3D" id="4.10.410.10">
    <property type="entry name" value="Pancreatic trypsin inhibitor Kunitz domain"/>
    <property type="match status" value="1"/>
</dbReference>
<feature type="domain" description="BPTI/Kunitz inhibitor" evidence="2">
    <location>
        <begin position="55"/>
        <end position="92"/>
    </location>
</feature>
<dbReference type="Pfam" id="PF00014">
    <property type="entry name" value="Kunitz_BPTI"/>
    <property type="match status" value="1"/>
</dbReference>
<feature type="chain" id="PRO_5012700795" evidence="1">
    <location>
        <begin position="16"/>
        <end position="98"/>
    </location>
</feature>
<evidence type="ECO:0000313" key="3">
    <source>
        <dbReference type="EMBL" id="JAG91593.1"/>
    </source>
</evidence>
<dbReference type="InterPro" id="IPR036880">
    <property type="entry name" value="Kunitz_BPTI_sf"/>
</dbReference>
<evidence type="ECO:0000259" key="2">
    <source>
        <dbReference type="Pfam" id="PF00014"/>
    </source>
</evidence>
<name>A0A0C9SEK6_AMBAM</name>
<evidence type="ECO:0000256" key="1">
    <source>
        <dbReference type="SAM" id="SignalP"/>
    </source>
</evidence>
<feature type="signal peptide" evidence="1">
    <location>
        <begin position="1"/>
        <end position="15"/>
    </location>
</feature>
<organism evidence="3">
    <name type="scientific">Amblyomma americanum</name>
    <name type="common">Lone star tick</name>
    <dbReference type="NCBI Taxonomy" id="6943"/>
    <lineage>
        <taxon>Eukaryota</taxon>
        <taxon>Metazoa</taxon>
        <taxon>Ecdysozoa</taxon>
        <taxon>Arthropoda</taxon>
        <taxon>Chelicerata</taxon>
        <taxon>Arachnida</taxon>
        <taxon>Acari</taxon>
        <taxon>Parasitiformes</taxon>
        <taxon>Ixodida</taxon>
        <taxon>Ixodoidea</taxon>
        <taxon>Ixodidae</taxon>
        <taxon>Amblyomminae</taxon>
        <taxon>Amblyomma</taxon>
    </lineage>
</organism>
<sequence>MSRVACLIALTVVLGAQLFAAGRNKDDSCTKSESKKCEYPQGCFCEEPGDPDYIKLNLFYFNHSSQKCAPYVGADDICNSFETQEKCEHECEHYFTRK</sequence>
<protein>
    <submittedName>
        <fullName evidence="3">Putative secreted protein</fullName>
    </submittedName>
</protein>
<dbReference type="InterPro" id="IPR002223">
    <property type="entry name" value="Kunitz_BPTI"/>
</dbReference>
<proteinExistence type="evidence at transcript level"/>
<keyword evidence="1" id="KW-0732">Signal</keyword>